<proteinExistence type="predicted"/>
<feature type="transmembrane region" description="Helical" evidence="1">
    <location>
        <begin position="66"/>
        <end position="86"/>
    </location>
</feature>
<keyword evidence="1" id="KW-0812">Transmembrane</keyword>
<dbReference type="Proteomes" id="UP000184241">
    <property type="component" value="Unassembled WGS sequence"/>
</dbReference>
<feature type="transmembrane region" description="Helical" evidence="1">
    <location>
        <begin position="177"/>
        <end position="194"/>
    </location>
</feature>
<feature type="transmembrane region" description="Helical" evidence="1">
    <location>
        <begin position="201"/>
        <end position="219"/>
    </location>
</feature>
<dbReference type="AlphaFoldDB" id="A0A1M5YH92"/>
<dbReference type="EMBL" id="FQXU01000006">
    <property type="protein sequence ID" value="SHI11375.1"/>
    <property type="molecule type" value="Genomic_DNA"/>
</dbReference>
<evidence type="ECO:0000256" key="1">
    <source>
        <dbReference type="SAM" id="Phobius"/>
    </source>
</evidence>
<feature type="transmembrane region" description="Helical" evidence="1">
    <location>
        <begin position="40"/>
        <end position="60"/>
    </location>
</feature>
<dbReference type="PIRSF" id="PIRSF033101">
    <property type="entry name" value="UCP033101"/>
    <property type="match status" value="1"/>
</dbReference>
<reference evidence="2 3" key="1">
    <citation type="submission" date="2016-11" db="EMBL/GenBank/DDBJ databases">
        <authorList>
            <person name="Jaros S."/>
            <person name="Januszkiewicz K."/>
            <person name="Wedrychowicz H."/>
        </authorList>
    </citation>
    <scope>NUCLEOTIDE SEQUENCE [LARGE SCALE GENOMIC DNA]</scope>
    <source>
        <strain evidence="2 3">DSM 6191</strain>
    </source>
</reference>
<evidence type="ECO:0000313" key="2">
    <source>
        <dbReference type="EMBL" id="SHI11375.1"/>
    </source>
</evidence>
<keyword evidence="1" id="KW-0472">Membrane</keyword>
<dbReference type="RefSeq" id="WP_073019096.1">
    <property type="nucleotide sequence ID" value="NZ_FQXU01000006.1"/>
</dbReference>
<feature type="transmembrane region" description="Helical" evidence="1">
    <location>
        <begin position="107"/>
        <end position="137"/>
    </location>
</feature>
<sequence length="256" mass="28211">MVSNNVIISMIIVMVICVLFPIGIFIYFKIKEGISIKTTLGGIIGFVLFALILEQILHKIVMYSNIIPTNTFAFGIYGALAAGVFEETGRFLVFKTFLKNKREWKDGLGYAIGHGGIEAILVGGLSFLNSLIITFALNSGTLDTMLKGQSESMVEGIKSSVMNATPLMIGVGGIERIFAFMVQVGLTFVVFYGIKKRKNIYLLYAILLHALVDFIPALYQTKIISNVFIVEAVVGIFAIIAVVFTIRSRKIFENIE</sequence>
<gene>
    <name evidence="2" type="ORF">SAMN02745941_01995</name>
</gene>
<keyword evidence="1" id="KW-1133">Transmembrane helix</keyword>
<organism evidence="2 3">
    <name type="scientific">Clostridium intestinale DSM 6191</name>
    <dbReference type="NCBI Taxonomy" id="1121320"/>
    <lineage>
        <taxon>Bacteria</taxon>
        <taxon>Bacillati</taxon>
        <taxon>Bacillota</taxon>
        <taxon>Clostridia</taxon>
        <taxon>Eubacteriales</taxon>
        <taxon>Clostridiaceae</taxon>
        <taxon>Clostridium</taxon>
    </lineage>
</organism>
<name>A0A1M5YH92_9CLOT</name>
<dbReference type="InterPro" id="IPR011397">
    <property type="entry name" value="YhfC"/>
</dbReference>
<accession>A0A1M5YH92</accession>
<feature type="transmembrane region" description="Helical" evidence="1">
    <location>
        <begin position="6"/>
        <end position="28"/>
    </location>
</feature>
<feature type="transmembrane region" description="Helical" evidence="1">
    <location>
        <begin position="225"/>
        <end position="246"/>
    </location>
</feature>
<protein>
    <submittedName>
        <fullName evidence="2">Uncharacterized membrane protein YhfC</fullName>
    </submittedName>
</protein>
<dbReference type="Pfam" id="PF10086">
    <property type="entry name" value="YhfC"/>
    <property type="match status" value="1"/>
</dbReference>
<evidence type="ECO:0000313" key="3">
    <source>
        <dbReference type="Proteomes" id="UP000184241"/>
    </source>
</evidence>